<keyword evidence="1" id="KW-0472">Membrane</keyword>
<feature type="transmembrane region" description="Helical" evidence="1">
    <location>
        <begin position="36"/>
        <end position="55"/>
    </location>
</feature>
<dbReference type="EMBL" id="AP025637">
    <property type="protein sequence ID" value="BDG73672.1"/>
    <property type="molecule type" value="Genomic_DNA"/>
</dbReference>
<keyword evidence="3" id="KW-1185">Reference proteome</keyword>
<organism evidence="2 3">
    <name type="scientific">Roseomonas fluvialis</name>
    <dbReference type="NCBI Taxonomy" id="1750527"/>
    <lineage>
        <taxon>Bacteria</taxon>
        <taxon>Pseudomonadati</taxon>
        <taxon>Pseudomonadota</taxon>
        <taxon>Alphaproteobacteria</taxon>
        <taxon>Acetobacterales</taxon>
        <taxon>Roseomonadaceae</taxon>
        <taxon>Roseomonas</taxon>
    </lineage>
</organism>
<sequence length="77" mass="8279">MTRDAPLPRGAHPVLGVLRAGVLLGLGWVACAALAWQAFGVLWAALLLVVWVLLLRRFQGAVEALGRSLARRMPPPD</sequence>
<protein>
    <recommendedName>
        <fullName evidence="4">DUF4229 domain-containing protein</fullName>
    </recommendedName>
</protein>
<evidence type="ECO:0000313" key="3">
    <source>
        <dbReference type="Proteomes" id="UP000831327"/>
    </source>
</evidence>
<dbReference type="PROSITE" id="PS51257">
    <property type="entry name" value="PROKAR_LIPOPROTEIN"/>
    <property type="match status" value="1"/>
</dbReference>
<evidence type="ECO:0008006" key="4">
    <source>
        <dbReference type="Google" id="ProtNLM"/>
    </source>
</evidence>
<keyword evidence="1" id="KW-1133">Transmembrane helix</keyword>
<dbReference type="Proteomes" id="UP000831327">
    <property type="component" value="Chromosome"/>
</dbReference>
<proteinExistence type="predicted"/>
<reference evidence="2 3" key="1">
    <citation type="journal article" date="2016" name="Microbes Environ.">
        <title>Phylogenetically diverse aerobic anoxygenic phototrophic bacteria isolated from epilithic biofilms in Tama river, Japan.</title>
        <authorList>
            <person name="Hirose S."/>
            <person name="Matsuura K."/>
            <person name="Haruta S."/>
        </authorList>
    </citation>
    <scope>NUCLEOTIDE SEQUENCE [LARGE SCALE GENOMIC DNA]</scope>
    <source>
        <strain evidence="2 3">S08</strain>
    </source>
</reference>
<gene>
    <name evidence="2" type="ORF">Rmf_36010</name>
</gene>
<name>A0ABM7Y6U9_9PROT</name>
<accession>A0ABM7Y6U9</accession>
<evidence type="ECO:0000313" key="2">
    <source>
        <dbReference type="EMBL" id="BDG73672.1"/>
    </source>
</evidence>
<keyword evidence="1" id="KW-0812">Transmembrane</keyword>
<dbReference type="RefSeq" id="WP_244407887.1">
    <property type="nucleotide sequence ID" value="NZ_AP025637.1"/>
</dbReference>
<evidence type="ECO:0000256" key="1">
    <source>
        <dbReference type="SAM" id="Phobius"/>
    </source>
</evidence>